<dbReference type="PANTHER" id="PTHR12143">
    <property type="entry name" value="PEPTIDE N-GLYCANASE PNGASE -RELATED"/>
    <property type="match status" value="1"/>
</dbReference>
<dbReference type="PANTHER" id="PTHR12143:SF38">
    <property type="entry name" value="ALPHA-1,2-MANNOSIDASE FAMILY PROTEIN (AFU_ORTHOLOGUE AFUA_5G10520)"/>
    <property type="match status" value="1"/>
</dbReference>
<dbReference type="GO" id="GO:0006516">
    <property type="term" value="P:glycoprotein catabolic process"/>
    <property type="evidence" value="ECO:0007669"/>
    <property type="project" value="TreeGrafter"/>
</dbReference>
<evidence type="ECO:0000259" key="2">
    <source>
        <dbReference type="Pfam" id="PF17678"/>
    </source>
</evidence>
<name>A0A4U0VZN9_9PEZI</name>
<feature type="non-terminal residue" evidence="3">
    <location>
        <position position="119"/>
    </location>
</feature>
<feature type="chain" id="PRO_5020726060" description="Glycosyl hydrolase family 92 N-terminal domain-containing protein" evidence="1">
    <location>
        <begin position="23"/>
        <end position="119"/>
    </location>
</feature>
<dbReference type="AlphaFoldDB" id="A0A4U0VZN9"/>
<dbReference type="InterPro" id="IPR014718">
    <property type="entry name" value="GH-type_carb-bd"/>
</dbReference>
<feature type="signal peptide" evidence="1">
    <location>
        <begin position="1"/>
        <end position="22"/>
    </location>
</feature>
<evidence type="ECO:0000256" key="1">
    <source>
        <dbReference type="SAM" id="SignalP"/>
    </source>
</evidence>
<dbReference type="GO" id="GO:0000224">
    <property type="term" value="F:peptide-N4-(N-acetyl-beta-glucosaminyl)asparagine amidase activity"/>
    <property type="evidence" value="ECO:0007669"/>
    <property type="project" value="TreeGrafter"/>
</dbReference>
<accession>A0A4U0VZN9</accession>
<feature type="domain" description="Glycosyl hydrolase family 92 N-terminal" evidence="2">
    <location>
        <begin position="30"/>
        <end position="114"/>
    </location>
</feature>
<dbReference type="InterPro" id="IPR041371">
    <property type="entry name" value="GH92_N"/>
</dbReference>
<reference evidence="3 4" key="1">
    <citation type="submission" date="2017-03" db="EMBL/GenBank/DDBJ databases">
        <title>Genomes of endolithic fungi from Antarctica.</title>
        <authorList>
            <person name="Coleine C."/>
            <person name="Masonjones S."/>
            <person name="Stajich J.E."/>
        </authorList>
    </citation>
    <scope>NUCLEOTIDE SEQUENCE [LARGE SCALE GENOMIC DNA]</scope>
    <source>
        <strain evidence="3 4">CCFEE 5187</strain>
    </source>
</reference>
<dbReference type="EMBL" id="NAJN01002263">
    <property type="protein sequence ID" value="TKA55102.1"/>
    <property type="molecule type" value="Genomic_DNA"/>
</dbReference>
<dbReference type="InterPro" id="IPR050883">
    <property type="entry name" value="PNGase"/>
</dbReference>
<dbReference type="GO" id="GO:0005634">
    <property type="term" value="C:nucleus"/>
    <property type="evidence" value="ECO:0007669"/>
    <property type="project" value="TreeGrafter"/>
</dbReference>
<keyword evidence="4" id="KW-1185">Reference proteome</keyword>
<comment type="caution">
    <text evidence="3">The sequence shown here is derived from an EMBL/GenBank/DDBJ whole genome shotgun (WGS) entry which is preliminary data.</text>
</comment>
<dbReference type="Proteomes" id="UP000308768">
    <property type="component" value="Unassembled WGS sequence"/>
</dbReference>
<dbReference type="Gene3D" id="2.70.98.10">
    <property type="match status" value="1"/>
</dbReference>
<keyword evidence="1" id="KW-0732">Signal</keyword>
<organism evidence="3 4">
    <name type="scientific">Cryomyces minteri</name>
    <dbReference type="NCBI Taxonomy" id="331657"/>
    <lineage>
        <taxon>Eukaryota</taxon>
        <taxon>Fungi</taxon>
        <taxon>Dikarya</taxon>
        <taxon>Ascomycota</taxon>
        <taxon>Pezizomycotina</taxon>
        <taxon>Dothideomycetes</taxon>
        <taxon>Dothideomycetes incertae sedis</taxon>
        <taxon>Cryomyces</taxon>
    </lineage>
</organism>
<dbReference type="Pfam" id="PF17678">
    <property type="entry name" value="Glyco_hydro_92N"/>
    <property type="match status" value="1"/>
</dbReference>
<evidence type="ECO:0000313" key="3">
    <source>
        <dbReference type="EMBL" id="TKA55102.1"/>
    </source>
</evidence>
<dbReference type="STRING" id="331657.A0A4U0VZN9"/>
<proteinExistence type="predicted"/>
<dbReference type="OrthoDB" id="449263at2759"/>
<gene>
    <name evidence="3" type="ORF">B0A49_10822</name>
</gene>
<dbReference type="GO" id="GO:0005829">
    <property type="term" value="C:cytosol"/>
    <property type="evidence" value="ECO:0007669"/>
    <property type="project" value="TreeGrafter"/>
</dbReference>
<dbReference type="GO" id="GO:0030246">
    <property type="term" value="F:carbohydrate binding"/>
    <property type="evidence" value="ECO:0007669"/>
    <property type="project" value="InterPro"/>
</dbReference>
<protein>
    <recommendedName>
        <fullName evidence="2">Glycosyl hydrolase family 92 N-terminal domain-containing protein</fullName>
    </recommendedName>
</protein>
<sequence>MKLLTPKVVVFGLSVSAPGTLAAISDYAQYVNHFIGTQGSTPGTSYNGGNVFPGPTWPFGAVKVGIDTTVFNLSIDANAGYTPDGNVTAITLLHESGTGGAPKYGVIPQMPLTTLEGVN</sequence>
<evidence type="ECO:0000313" key="4">
    <source>
        <dbReference type="Proteomes" id="UP000308768"/>
    </source>
</evidence>